<keyword evidence="2" id="KW-0012">Acyltransferase</keyword>
<feature type="domain" description="N-acetyltransferase" evidence="3">
    <location>
        <begin position="1"/>
        <end position="155"/>
    </location>
</feature>
<dbReference type="CDD" id="cd04301">
    <property type="entry name" value="NAT_SF"/>
    <property type="match status" value="1"/>
</dbReference>
<accession>A0A650ENR0</accession>
<dbReference type="AlphaFoldDB" id="A0A650ENR0"/>
<sequence>MIRRAEEKDVDGLNRLLEQVLMVHYEGRPDLWRANAKKYTDAQLKEILCDESRPVFVCVDEADFVQGYAFCIVEDFTNDNVRAPKKSLYIDDLCVDQNLRGKHIGTSLYNFVLDFAKSNGFYNVTLNVWESNKSARAFYDAMGLVPLKTCLEKIL</sequence>
<evidence type="ECO:0000259" key="3">
    <source>
        <dbReference type="PROSITE" id="PS51186"/>
    </source>
</evidence>
<organism evidence="4">
    <name type="scientific">uncultured Spirochaetaceae bacterium</name>
    <dbReference type="NCBI Taxonomy" id="201186"/>
    <lineage>
        <taxon>Bacteria</taxon>
        <taxon>Pseudomonadati</taxon>
        <taxon>Spirochaetota</taxon>
        <taxon>Spirochaetia</taxon>
        <taxon>Spirochaetales</taxon>
        <taxon>Spirochaetaceae</taxon>
        <taxon>environmental samples</taxon>
    </lineage>
</organism>
<gene>
    <name evidence="4" type="ORF">Unknown280_1210</name>
</gene>
<dbReference type="InterPro" id="IPR051556">
    <property type="entry name" value="N-term/lysine_N-AcTrnsfr"/>
</dbReference>
<reference evidence="4" key="1">
    <citation type="journal article" date="2020" name="J. ISSAAS">
        <title>Lactobacilli and other gastrointestinal microbiota of Peromyscus leucopus, reservoir host for agents of Lyme disease and other zoonoses in North America.</title>
        <authorList>
            <person name="Milovic A."/>
            <person name="Bassam K."/>
            <person name="Shao H."/>
            <person name="Chatzistamou I."/>
            <person name="Tufts D.M."/>
            <person name="Diuk-Wasser M."/>
            <person name="Barbour A.G."/>
        </authorList>
    </citation>
    <scope>NUCLEOTIDE SEQUENCE</scope>
    <source>
        <strain evidence="4">LL50</strain>
    </source>
</reference>
<dbReference type="Pfam" id="PF00583">
    <property type="entry name" value="Acetyltransf_1"/>
    <property type="match status" value="1"/>
</dbReference>
<proteinExistence type="predicted"/>
<dbReference type="PROSITE" id="PS51186">
    <property type="entry name" value="GNAT"/>
    <property type="match status" value="1"/>
</dbReference>
<protein>
    <submittedName>
        <fullName evidence="4">N-acetyltransferase</fullName>
    </submittedName>
</protein>
<dbReference type="PANTHER" id="PTHR42919">
    <property type="entry name" value="N-ALPHA-ACETYLTRANSFERASE"/>
    <property type="match status" value="1"/>
</dbReference>
<keyword evidence="1 4" id="KW-0808">Transferase</keyword>
<evidence type="ECO:0000256" key="1">
    <source>
        <dbReference type="ARBA" id="ARBA00022679"/>
    </source>
</evidence>
<dbReference type="GO" id="GO:0016747">
    <property type="term" value="F:acyltransferase activity, transferring groups other than amino-acyl groups"/>
    <property type="evidence" value="ECO:0007669"/>
    <property type="project" value="InterPro"/>
</dbReference>
<dbReference type="EMBL" id="MN577574">
    <property type="protein sequence ID" value="QGT51429.1"/>
    <property type="molecule type" value="Genomic_DNA"/>
</dbReference>
<evidence type="ECO:0000313" key="4">
    <source>
        <dbReference type="EMBL" id="QGT51429.1"/>
    </source>
</evidence>
<name>A0A650ENR0_9SPIO</name>
<dbReference type="InterPro" id="IPR016181">
    <property type="entry name" value="Acyl_CoA_acyltransferase"/>
</dbReference>
<evidence type="ECO:0000256" key="2">
    <source>
        <dbReference type="ARBA" id="ARBA00023315"/>
    </source>
</evidence>
<dbReference type="InterPro" id="IPR000182">
    <property type="entry name" value="GNAT_dom"/>
</dbReference>
<dbReference type="SUPFAM" id="SSF55729">
    <property type="entry name" value="Acyl-CoA N-acyltransferases (Nat)"/>
    <property type="match status" value="1"/>
</dbReference>
<dbReference type="Gene3D" id="3.40.630.30">
    <property type="match status" value="1"/>
</dbReference>
<dbReference type="PANTHER" id="PTHR42919:SF8">
    <property type="entry name" value="N-ALPHA-ACETYLTRANSFERASE 50"/>
    <property type="match status" value="1"/>
</dbReference>